<dbReference type="InterPro" id="IPR013217">
    <property type="entry name" value="Methyltransf_12"/>
</dbReference>
<dbReference type="SMART" id="SM00826">
    <property type="entry name" value="PKS_DH"/>
    <property type="match status" value="1"/>
</dbReference>
<dbReference type="InterPro" id="IPR036736">
    <property type="entry name" value="ACP-like_sf"/>
</dbReference>
<feature type="domain" description="PKS/mFAS DH" evidence="11">
    <location>
        <begin position="927"/>
        <end position="1216"/>
    </location>
</feature>
<keyword evidence="13" id="KW-1185">Reference proteome</keyword>
<evidence type="ECO:0000256" key="3">
    <source>
        <dbReference type="ARBA" id="ARBA00022603"/>
    </source>
</evidence>
<dbReference type="InterPro" id="IPR001227">
    <property type="entry name" value="Ac_transferase_dom_sf"/>
</dbReference>
<dbReference type="InterPro" id="IPR050091">
    <property type="entry name" value="PKS_NRPS_Biosynth_Enz"/>
</dbReference>
<dbReference type="SMART" id="SM00823">
    <property type="entry name" value="PKS_PP"/>
    <property type="match status" value="1"/>
</dbReference>
<dbReference type="CDD" id="cd00833">
    <property type="entry name" value="PKS"/>
    <property type="match status" value="1"/>
</dbReference>
<dbReference type="InterPro" id="IPR020841">
    <property type="entry name" value="PKS_Beta-ketoAc_synthase_dom"/>
</dbReference>
<dbReference type="PROSITE" id="PS52004">
    <property type="entry name" value="KS3_2"/>
    <property type="match status" value="1"/>
</dbReference>
<dbReference type="PANTHER" id="PTHR43775:SF49">
    <property type="entry name" value="SYNTHASE, PUTATIVE (JCVI)-RELATED"/>
    <property type="match status" value="1"/>
</dbReference>
<dbReference type="InterPro" id="IPR014043">
    <property type="entry name" value="Acyl_transferase_dom"/>
</dbReference>
<dbReference type="Pfam" id="PF16197">
    <property type="entry name" value="KAsynt_C_assoc"/>
    <property type="match status" value="1"/>
</dbReference>
<evidence type="ECO:0000256" key="1">
    <source>
        <dbReference type="ARBA" id="ARBA00022450"/>
    </source>
</evidence>
<dbReference type="CDD" id="cd05195">
    <property type="entry name" value="enoyl_red"/>
    <property type="match status" value="1"/>
</dbReference>
<reference evidence="12 13" key="1">
    <citation type="journal article" date="2021" name="Nat. Commun.">
        <title>Genetic determinants of endophytism in the Arabidopsis root mycobiome.</title>
        <authorList>
            <person name="Mesny F."/>
            <person name="Miyauchi S."/>
            <person name="Thiergart T."/>
            <person name="Pickel B."/>
            <person name="Atanasova L."/>
            <person name="Karlsson M."/>
            <person name="Huettel B."/>
            <person name="Barry K.W."/>
            <person name="Haridas S."/>
            <person name="Chen C."/>
            <person name="Bauer D."/>
            <person name="Andreopoulos W."/>
            <person name="Pangilinan J."/>
            <person name="LaButti K."/>
            <person name="Riley R."/>
            <person name="Lipzen A."/>
            <person name="Clum A."/>
            <person name="Drula E."/>
            <person name="Henrissat B."/>
            <person name="Kohler A."/>
            <person name="Grigoriev I.V."/>
            <person name="Martin F.M."/>
            <person name="Hacquard S."/>
        </authorList>
    </citation>
    <scope>NUCLEOTIDE SEQUENCE [LARGE SCALE GENOMIC DNA]</scope>
    <source>
        <strain evidence="12 13">MPI-SDFR-AT-0080</strain>
    </source>
</reference>
<dbReference type="Proteomes" id="UP000774617">
    <property type="component" value="Unassembled WGS sequence"/>
</dbReference>
<evidence type="ECO:0000313" key="13">
    <source>
        <dbReference type="Proteomes" id="UP000774617"/>
    </source>
</evidence>
<dbReference type="PANTHER" id="PTHR43775">
    <property type="entry name" value="FATTY ACID SYNTHASE"/>
    <property type="match status" value="1"/>
</dbReference>
<evidence type="ECO:0000256" key="7">
    <source>
        <dbReference type="ARBA" id="ARBA00023315"/>
    </source>
</evidence>
<dbReference type="Gene3D" id="3.30.70.3290">
    <property type="match status" value="1"/>
</dbReference>
<keyword evidence="7" id="KW-0012">Acyltransferase</keyword>
<evidence type="ECO:0000256" key="4">
    <source>
        <dbReference type="ARBA" id="ARBA00022679"/>
    </source>
</evidence>
<dbReference type="Gene3D" id="3.40.366.10">
    <property type="entry name" value="Malonyl-Coenzyme A Acyl Carrier Protein, domain 2"/>
    <property type="match status" value="1"/>
</dbReference>
<dbReference type="InterPro" id="IPR016039">
    <property type="entry name" value="Thiolase-like"/>
</dbReference>
<dbReference type="InterPro" id="IPR018201">
    <property type="entry name" value="Ketoacyl_synth_AS"/>
</dbReference>
<dbReference type="InterPro" id="IPR049552">
    <property type="entry name" value="PKS_DH_N"/>
</dbReference>
<keyword evidence="2" id="KW-0597">Phosphoprotein</keyword>
<keyword evidence="5" id="KW-0521">NADP</keyword>
<keyword evidence="1" id="KW-0596">Phosphopantetheine</keyword>
<dbReference type="SUPFAM" id="SSF55048">
    <property type="entry name" value="Probable ACP-binding domain of malonyl-CoA ACP transacylase"/>
    <property type="match status" value="1"/>
</dbReference>
<dbReference type="Pfam" id="PF00109">
    <property type="entry name" value="ketoacyl-synt"/>
    <property type="match status" value="1"/>
</dbReference>
<dbReference type="InterPro" id="IPR016035">
    <property type="entry name" value="Acyl_Trfase/lysoPLipase"/>
</dbReference>
<dbReference type="InterPro" id="IPR020807">
    <property type="entry name" value="PKS_DH"/>
</dbReference>
<evidence type="ECO:0000313" key="12">
    <source>
        <dbReference type="EMBL" id="KAH7009160.1"/>
    </source>
</evidence>
<evidence type="ECO:0000256" key="8">
    <source>
        <dbReference type="PROSITE-ProRule" id="PRU01363"/>
    </source>
</evidence>
<dbReference type="Gene3D" id="3.40.50.150">
    <property type="entry name" value="Vaccinia Virus protein VP39"/>
    <property type="match status" value="1"/>
</dbReference>
<evidence type="ECO:0000256" key="2">
    <source>
        <dbReference type="ARBA" id="ARBA00022553"/>
    </source>
</evidence>
<dbReference type="SUPFAM" id="SSF50129">
    <property type="entry name" value="GroES-like"/>
    <property type="match status" value="1"/>
</dbReference>
<dbReference type="Gene3D" id="3.40.50.720">
    <property type="entry name" value="NAD(P)-binding Rossmann-like Domain"/>
    <property type="match status" value="1"/>
</dbReference>
<accession>A0ABQ8FSH9</accession>
<dbReference type="SMART" id="SM00827">
    <property type="entry name" value="PKS_AT"/>
    <property type="match status" value="1"/>
</dbReference>
<dbReference type="InterPro" id="IPR029063">
    <property type="entry name" value="SAM-dependent_MTases_sf"/>
</dbReference>
<feature type="active site" description="Proton donor; for dehydratase activity" evidence="8">
    <location>
        <position position="1132"/>
    </location>
</feature>
<name>A0ABQ8FSH9_9PEZI</name>
<evidence type="ECO:0000259" key="11">
    <source>
        <dbReference type="PROSITE" id="PS52019"/>
    </source>
</evidence>
<dbReference type="Pfam" id="PF21089">
    <property type="entry name" value="PKS_DH_N"/>
    <property type="match status" value="1"/>
</dbReference>
<dbReference type="SUPFAM" id="SSF47336">
    <property type="entry name" value="ACP-like"/>
    <property type="match status" value="1"/>
</dbReference>
<dbReference type="SMART" id="SM00822">
    <property type="entry name" value="PKS_KR"/>
    <property type="match status" value="1"/>
</dbReference>
<dbReference type="Pfam" id="PF00550">
    <property type="entry name" value="PP-binding"/>
    <property type="match status" value="1"/>
</dbReference>
<dbReference type="SMART" id="SM00829">
    <property type="entry name" value="PKS_ER"/>
    <property type="match status" value="1"/>
</dbReference>
<feature type="region of interest" description="N-terminal hotdog fold" evidence="8">
    <location>
        <begin position="927"/>
        <end position="1058"/>
    </location>
</feature>
<dbReference type="Gene3D" id="3.40.47.10">
    <property type="match status" value="1"/>
</dbReference>
<dbReference type="Gene3D" id="3.10.129.110">
    <property type="entry name" value="Polyketide synthase dehydratase"/>
    <property type="match status" value="1"/>
</dbReference>
<sequence>MNASARRIEKAHDAIAICGMALRLPGGVSSTEDFWSLLLSKRSRHGPIPASRFNIDGFHSPIQPSPPSTIRMRHGYFLDDEETDIRQFDASFFTNMSRSEVERLDPQQRLLLEVVYESVEAAGDANSFRGERIGCFVGTFGQDWGELQSVDKMSSGLYRITGQGDFLLSNRVSFEYDLKGPSFTVKTACSSSLVALHLACQALQRGECSGAVVGGTNLIVAPDMSIAMTEQGIVSADGRCKSFDASADGYGRGEAINAVYLKRLDDALADGNPIRAVIVGTGINSDGRSPSLASPASEAHEALIRDTYAAAGLRVADTPLVECHATGTAVGDPLEAAAIAHAFGETTETYMGSVKPNVGHSEGASGITSLIKAVLALENRTIPPNVNFSTPNPKIPFKDANLIVPTQPTPWPEGRPARASVNSFGLGGANAHAILEAAPPTTSGEEPKPSAVRLPPEEALLVFSAKHPESLDRMVRNCRDYLTKKEDSAASLHDVAHTLACRREHMRHRAFVVTGDDRPDFGDTALKKGSLSSPSSSSSAAATTPALTMVFSGQGAQWPGMCASLLEHFAAFADAIDRMDRALQGLAEPPGWTIRDQLSNPSDHVHSAEFAQPLCTAIQIGLVDLWRQTFSIRADSVVGHSSGEMAAAYAAGAISAEEAILVAYFRGQATGRAAGRAGAGAGGSMAAIGLGSDDVRALLVDGAVIACENSGASTTISGDSGAVHAVVARVKSQHPGLLARPLRVDQAYHSHHMRQCVEDYHRSLTSLPLSPGSPRIPFYSTVHGRQLDRDEPLDAAYWCRNLTSPVRFHGAVQQLLKSGSENNRIFVEVGPHSALAGPMRQIFRETSASPPTYVSTVIRDHESTRSVLDAAGRLWIQGASVDFEALYPAASAAVVPDLPPYPWRHAERFGAESRIAKEWRRRRVAPHELLGAAVLEWNDLTPTWRNQLKLQHVRWLAGHRVGGNVVFPGAGYVAMAGEAVRQLTGVAEYSLRDVVFASAMVLDEGDGDGVEVMTTLRRVRLTASLESEHWYEFEVSSFDGSAWTRHCWGQAGPGDPLGVVDPNAVSTARLPRQADATHWYRAMARAGIDYSGPFQRLSHISAHPKENVARATILASTEAMETRYQLPPSAIDAVIQLIAVASCRGQARLIDSIAVPTFISQLYVGGEGYSSLQLQASAAPAAGGGFTGDAAASAQGKAALRLRGLQASPIDDDKRATTGPPTAVELEWKPHIDFVDVGQTMRPTADGGAGFAQLERFFFLCAVDVLERLQQDIPPPREPEPHLQKLHGWLQRYVDGVLDHGSPLFGRAERLPSVQRAAEARRVYEQLLATDFHPCAVALERHRAEYVDMFAGSRAPLDVLMQDGILHRLYDFLNAWDYSRFFELLGHSQPGLRILEVGAGTGGTTAVMLDGLKGADGERLYRRYTFTDISSGFFEGARARFATWPNVDFAVLDVAQDPLGQGFEESSYDLIIAANVLHATPSLQQTLRNVRKLLRAGSGRLLLQELCPAAKWMNFLFGTLPGWWLAEDEGRAGQGEPYVDPSRWDTELRAAGFDGVEAVVYDQPPPFHINANMVARATHTQHAHDRITFLIGDGAGPGAGSLHKRLAAACEQDGLAVDWRTLADEMPEGQDVVVLLELGRPFLAEISAVQFGQLIEWAAALDGRGAGVLWLTLPSQMACPDPRYAQILGLARNIRAELSVDFATVELDDVAHGALPESLVRLYRRFEQRDRSGRWDPDFEYAIERAVPHVGRFRWFCVEHALASEQPERSDRETAAKLTIGCRGLLQTLRFSAVNPPALQPDEVRIQMRASGLNFKDVLIAMGIVPDDNLGLEGAGTSIEVGSAVADFRVGDRVMAMCREGHASHVVAQAVMCASIPDGLSFRQAATLPVVYTTAIRALLDVGRLEACQTVLVHSACGGVGIAAIQICQAVGAKIFATAGTEEKRRYLADTFGIPPSRIFDSRSSSFAPAVMHATRGRGVDLVLNSLSGELLHRSWECVAEFGTLLEIGKRDLLGRGSLSLRPFEENRAYAAIDLSHICLHRKGVVKSLLERTASLYRSGGIAAIEPVMAFEARQAEDAYRFMEKGTHIGKIVLEFPSDPAELQPAAEKGRLRLRSDAAYIITGGLGGLGRATARMMAESGARRLVFISRSGRTTPSNDAFLSELEAAGCEPVAIAGSVEDEATVRRAVRLADRPVAGVVHAAMELQDCATRDMTYKAWQAVLGPRVTGVWNLHNVLLDADLDFFVLFSSLGGIVGQQGQANYAASNTFLDAFVRYRHALGLPAAAIDLGPVEDVGYVAQSPAILGRMRATHAFTLREKDVLEAVQLAIARSAPGAQRTGTSVASAANSSVFGVGLRANTSLDDPTARLIWRRDVRMAMYANLEEGNVAGSPTRSAHQDLSLKEFLASASANPAVLDEDSAVEFLGQEIGRTVSRYLMRSEDDVMPPDRTLASLGVDSLVSIEIRNWCRQQLSFDASVLGISKSNFQRTLTQLAKGAVDALRNKTSLNGELISTQEDEAREKWDRVMKHKAP</sequence>
<feature type="active site" description="Proton acceptor; for dehydratase activity" evidence="8">
    <location>
        <position position="959"/>
    </location>
</feature>
<dbReference type="SUPFAM" id="SSF51735">
    <property type="entry name" value="NAD(P)-binding Rossmann-fold domains"/>
    <property type="match status" value="2"/>
</dbReference>
<dbReference type="Pfam" id="PF08659">
    <property type="entry name" value="KR"/>
    <property type="match status" value="1"/>
</dbReference>
<evidence type="ECO:0000256" key="5">
    <source>
        <dbReference type="ARBA" id="ARBA00022857"/>
    </source>
</evidence>
<dbReference type="InterPro" id="IPR016036">
    <property type="entry name" value="Malonyl_transacylase_ACP-bd"/>
</dbReference>
<dbReference type="PROSITE" id="PS00606">
    <property type="entry name" value="KS3_1"/>
    <property type="match status" value="1"/>
</dbReference>
<evidence type="ECO:0000259" key="9">
    <source>
        <dbReference type="PROSITE" id="PS50075"/>
    </source>
</evidence>
<dbReference type="PROSITE" id="PS52019">
    <property type="entry name" value="PKS_MFAS_DH"/>
    <property type="match status" value="1"/>
</dbReference>
<keyword evidence="4" id="KW-0808">Transferase</keyword>
<dbReference type="EMBL" id="JAGTJR010000116">
    <property type="protein sequence ID" value="KAH7009160.1"/>
    <property type="molecule type" value="Genomic_DNA"/>
</dbReference>
<dbReference type="PROSITE" id="PS50075">
    <property type="entry name" value="CARRIER"/>
    <property type="match status" value="1"/>
</dbReference>
<dbReference type="InterPro" id="IPR013154">
    <property type="entry name" value="ADH-like_N"/>
</dbReference>
<gene>
    <name evidence="12" type="ORF">B0J12DRAFT_752239</name>
</gene>
<dbReference type="CDD" id="cd02440">
    <property type="entry name" value="AdoMet_MTases"/>
    <property type="match status" value="1"/>
</dbReference>
<dbReference type="Pfam" id="PF13602">
    <property type="entry name" value="ADH_zinc_N_2"/>
    <property type="match status" value="1"/>
</dbReference>
<dbReference type="Gene3D" id="3.90.180.10">
    <property type="entry name" value="Medium-chain alcohol dehydrogenases, catalytic domain"/>
    <property type="match status" value="1"/>
</dbReference>
<keyword evidence="3" id="KW-0489">Methyltransferase</keyword>
<dbReference type="SUPFAM" id="SSF53901">
    <property type="entry name" value="Thiolase-like"/>
    <property type="match status" value="1"/>
</dbReference>
<dbReference type="Gene3D" id="1.10.1200.10">
    <property type="entry name" value="ACP-like"/>
    <property type="match status" value="1"/>
</dbReference>
<dbReference type="Pfam" id="PF08240">
    <property type="entry name" value="ADH_N"/>
    <property type="match status" value="1"/>
</dbReference>
<feature type="domain" description="Carrier" evidence="9">
    <location>
        <begin position="2420"/>
        <end position="2501"/>
    </location>
</feature>
<keyword evidence="6" id="KW-0511">Multifunctional enzyme</keyword>
<protein>
    <submittedName>
        <fullName evidence="12">Polyketide synthase</fullName>
    </submittedName>
</protein>
<feature type="domain" description="Ketosynthase family 3 (KS3)" evidence="10">
    <location>
        <begin position="12"/>
        <end position="437"/>
    </location>
</feature>
<dbReference type="InterPro" id="IPR013968">
    <property type="entry name" value="PKS_KR"/>
</dbReference>
<dbReference type="Pfam" id="PF14765">
    <property type="entry name" value="PS-DH"/>
    <property type="match status" value="1"/>
</dbReference>
<dbReference type="InterPro" id="IPR036291">
    <property type="entry name" value="NAD(P)-bd_dom_sf"/>
</dbReference>
<dbReference type="SUPFAM" id="SSF53335">
    <property type="entry name" value="S-adenosyl-L-methionine-dependent methyltransferases"/>
    <property type="match status" value="1"/>
</dbReference>
<dbReference type="Pfam" id="PF08242">
    <property type="entry name" value="Methyltransf_12"/>
    <property type="match status" value="1"/>
</dbReference>
<dbReference type="InterPro" id="IPR020806">
    <property type="entry name" value="PKS_PP-bd"/>
</dbReference>
<comment type="caution">
    <text evidence="12">The sequence shown here is derived from an EMBL/GenBank/DDBJ whole genome shotgun (WGS) entry which is preliminary data.</text>
</comment>
<dbReference type="InterPro" id="IPR014030">
    <property type="entry name" value="Ketoacyl_synth_N"/>
</dbReference>
<dbReference type="InterPro" id="IPR057326">
    <property type="entry name" value="KR_dom"/>
</dbReference>
<dbReference type="InterPro" id="IPR049900">
    <property type="entry name" value="PKS_mFAS_DH"/>
</dbReference>
<dbReference type="InterPro" id="IPR014031">
    <property type="entry name" value="Ketoacyl_synth_C"/>
</dbReference>
<dbReference type="InterPro" id="IPR009081">
    <property type="entry name" value="PP-bd_ACP"/>
</dbReference>
<evidence type="ECO:0000259" key="10">
    <source>
        <dbReference type="PROSITE" id="PS52004"/>
    </source>
</evidence>
<dbReference type="SUPFAM" id="SSF52151">
    <property type="entry name" value="FabD/lysophospholipase-like"/>
    <property type="match status" value="1"/>
</dbReference>
<dbReference type="InterPro" id="IPR020843">
    <property type="entry name" value="ER"/>
</dbReference>
<organism evidence="12 13">
    <name type="scientific">Macrophomina phaseolina</name>
    <dbReference type="NCBI Taxonomy" id="35725"/>
    <lineage>
        <taxon>Eukaryota</taxon>
        <taxon>Fungi</taxon>
        <taxon>Dikarya</taxon>
        <taxon>Ascomycota</taxon>
        <taxon>Pezizomycotina</taxon>
        <taxon>Dothideomycetes</taxon>
        <taxon>Dothideomycetes incertae sedis</taxon>
        <taxon>Botryosphaeriales</taxon>
        <taxon>Botryosphaeriaceae</taxon>
        <taxon>Macrophomina</taxon>
    </lineage>
</organism>
<dbReference type="InterPro" id="IPR049551">
    <property type="entry name" value="PKS_DH_C"/>
</dbReference>
<dbReference type="Pfam" id="PF02801">
    <property type="entry name" value="Ketoacyl-synt_C"/>
    <property type="match status" value="1"/>
</dbReference>
<dbReference type="InterPro" id="IPR042104">
    <property type="entry name" value="PKS_dehydratase_sf"/>
</dbReference>
<feature type="region of interest" description="C-terminal hotdog fold" evidence="8">
    <location>
        <begin position="1071"/>
        <end position="1216"/>
    </location>
</feature>
<dbReference type="InterPro" id="IPR011032">
    <property type="entry name" value="GroES-like_sf"/>
</dbReference>
<evidence type="ECO:0000256" key="6">
    <source>
        <dbReference type="ARBA" id="ARBA00023268"/>
    </source>
</evidence>
<dbReference type="InterPro" id="IPR032821">
    <property type="entry name" value="PKS_assoc"/>
</dbReference>
<dbReference type="SMART" id="SM00825">
    <property type="entry name" value="PKS_KS"/>
    <property type="match status" value="1"/>
</dbReference>
<dbReference type="Pfam" id="PF00698">
    <property type="entry name" value="Acyl_transf_1"/>
    <property type="match status" value="1"/>
</dbReference>
<proteinExistence type="predicted"/>